<keyword evidence="4" id="KW-1185">Reference proteome</keyword>
<dbReference type="Pfam" id="PF02615">
    <property type="entry name" value="Ldh_2"/>
    <property type="match status" value="1"/>
</dbReference>
<proteinExistence type="inferred from homology"/>
<dbReference type="SUPFAM" id="SSF89733">
    <property type="entry name" value="L-sulfolactate dehydrogenase-like"/>
    <property type="match status" value="1"/>
</dbReference>
<reference evidence="3 4" key="1">
    <citation type="submission" date="2019-07" db="EMBL/GenBank/DDBJ databases">
        <title>Reclasification of Spiribacter aquaticus.</title>
        <authorList>
            <person name="Leon M.J."/>
            <person name="Sanchez-Porro C."/>
            <person name="Ventosa A."/>
        </authorList>
    </citation>
    <scope>NUCLEOTIDE SEQUENCE [LARGE SCALE GENOMIC DNA]</scope>
    <source>
        <strain evidence="3 4">SP30</strain>
    </source>
</reference>
<sequence>MERSIPQLESLARAALERSGTHADNARSVVQALIAAELDDLPSHGLSRVAYYADQAAVGKVDGQATPVLSQSRSVVGVDASTGFAYPAIEAGIPAAVSAARRQGIAALGIHRSHHFGVAGHHVEAMARQGVVALGFGNAPAAIAPWGGKRPLFGTDPIAFAAPRSTPDPLVIDLSVSRVARGKVMMAQRKGEAIPPDWALDREGQPTTDAGAAMAGSVRPMGDAKGAALALMVELLAAGLTGASFAYEASSLFDAEGGPPRLGQLFVLLDPGFFAGGDDFLRRVEAMLSTMAEEPGVRLPGERRLAARHGHDQTIDLDAAILADLEQRARSAPAD</sequence>
<accession>A0A557RFB6</accession>
<dbReference type="RefSeq" id="WP_144348367.1">
    <property type="nucleotide sequence ID" value="NZ_VMKP01000004.1"/>
</dbReference>
<dbReference type="InterPro" id="IPR043143">
    <property type="entry name" value="Mal/L-sulf/L-lact_DH-like_NADP"/>
</dbReference>
<dbReference type="InterPro" id="IPR003767">
    <property type="entry name" value="Malate/L-lactate_DH-like"/>
</dbReference>
<organism evidence="3 4">
    <name type="scientific">Spiribacter aquaticus</name>
    <dbReference type="NCBI Taxonomy" id="1935996"/>
    <lineage>
        <taxon>Bacteria</taxon>
        <taxon>Pseudomonadati</taxon>
        <taxon>Pseudomonadota</taxon>
        <taxon>Gammaproteobacteria</taxon>
        <taxon>Chromatiales</taxon>
        <taxon>Ectothiorhodospiraceae</taxon>
        <taxon>Spiribacter</taxon>
    </lineage>
</organism>
<gene>
    <name evidence="3" type="ORF">FPL11_09355</name>
</gene>
<dbReference type="Gene3D" id="3.30.1370.60">
    <property type="entry name" value="Hypothetical oxidoreductase yiak, domain 2"/>
    <property type="match status" value="1"/>
</dbReference>
<protein>
    <submittedName>
        <fullName evidence="3">Ldh family oxidoreductase</fullName>
    </submittedName>
</protein>
<comment type="caution">
    <text evidence="3">The sequence shown here is derived from an EMBL/GenBank/DDBJ whole genome shotgun (WGS) entry which is preliminary data.</text>
</comment>
<keyword evidence="2" id="KW-0560">Oxidoreductase</keyword>
<dbReference type="Proteomes" id="UP000316688">
    <property type="component" value="Unassembled WGS sequence"/>
</dbReference>
<evidence type="ECO:0000313" key="3">
    <source>
        <dbReference type="EMBL" id="TVO63851.1"/>
    </source>
</evidence>
<name>A0A557RFB6_9GAMM</name>
<dbReference type="EMBL" id="VMKP01000004">
    <property type="protein sequence ID" value="TVO63851.1"/>
    <property type="molecule type" value="Genomic_DNA"/>
</dbReference>
<evidence type="ECO:0000256" key="1">
    <source>
        <dbReference type="ARBA" id="ARBA00006056"/>
    </source>
</evidence>
<comment type="similarity">
    <text evidence="1">Belongs to the LDH2/MDH2 oxidoreductase family.</text>
</comment>
<dbReference type="PANTHER" id="PTHR11091">
    <property type="entry name" value="OXIDOREDUCTASE-RELATED"/>
    <property type="match status" value="1"/>
</dbReference>
<evidence type="ECO:0000256" key="2">
    <source>
        <dbReference type="ARBA" id="ARBA00023002"/>
    </source>
</evidence>
<dbReference type="InterPro" id="IPR043144">
    <property type="entry name" value="Mal/L-sulf/L-lact_DH-like_ah"/>
</dbReference>
<dbReference type="GO" id="GO:0016491">
    <property type="term" value="F:oxidoreductase activity"/>
    <property type="evidence" value="ECO:0007669"/>
    <property type="project" value="UniProtKB-KW"/>
</dbReference>
<dbReference type="Gene3D" id="1.10.1530.10">
    <property type="match status" value="1"/>
</dbReference>
<dbReference type="InterPro" id="IPR036111">
    <property type="entry name" value="Mal/L-sulfo/L-lacto_DH-like_sf"/>
</dbReference>
<dbReference type="AlphaFoldDB" id="A0A557RFB6"/>
<dbReference type="PANTHER" id="PTHR11091:SF0">
    <property type="entry name" value="MALATE DEHYDROGENASE"/>
    <property type="match status" value="1"/>
</dbReference>
<evidence type="ECO:0000313" key="4">
    <source>
        <dbReference type="Proteomes" id="UP000316688"/>
    </source>
</evidence>